<evidence type="ECO:0000313" key="5">
    <source>
        <dbReference type="EMBL" id="GAA4058526.1"/>
    </source>
</evidence>
<dbReference type="GO" id="GO:0016787">
    <property type="term" value="F:hydrolase activity"/>
    <property type="evidence" value="ECO:0007669"/>
    <property type="project" value="UniProtKB-KW"/>
</dbReference>
<comment type="similarity">
    <text evidence="1 4">Belongs to the glycosyl hydrolase 53 family.</text>
</comment>
<dbReference type="EMBL" id="BAABDL010000014">
    <property type="protein sequence ID" value="GAA4058526.1"/>
    <property type="molecule type" value="Genomic_DNA"/>
</dbReference>
<keyword evidence="6" id="KW-1185">Reference proteome</keyword>
<evidence type="ECO:0000256" key="1">
    <source>
        <dbReference type="ARBA" id="ARBA00010687"/>
    </source>
</evidence>
<comment type="caution">
    <text evidence="5">The sequence shown here is derived from an EMBL/GenBank/DDBJ whole genome shotgun (WGS) entry which is preliminary data.</text>
</comment>
<evidence type="ECO:0000256" key="2">
    <source>
        <dbReference type="ARBA" id="ARBA00022801"/>
    </source>
</evidence>
<evidence type="ECO:0000313" key="6">
    <source>
        <dbReference type="Proteomes" id="UP001501734"/>
    </source>
</evidence>
<accession>A0ABP7V4M4</accession>
<dbReference type="PANTHER" id="PTHR34983:SF2">
    <property type="entry name" value="ENDO-BETA-1,4-GALACTANASE"/>
    <property type="match status" value="1"/>
</dbReference>
<protein>
    <recommendedName>
        <fullName evidence="4">Arabinogalactan endo-beta-1,4-galactanase</fullName>
        <ecNumber evidence="4">3.2.1.89</ecNumber>
    </recommendedName>
</protein>
<gene>
    <name evidence="5" type="ORF">GCM10022410_02050</name>
</gene>
<keyword evidence="3 4" id="KW-0326">Glycosidase</keyword>
<evidence type="ECO:0000256" key="4">
    <source>
        <dbReference type="RuleBase" id="RU361192"/>
    </source>
</evidence>
<dbReference type="PANTHER" id="PTHR34983">
    <property type="entry name" value="ARABINOGALACTAN ENDO-BETA-1,4-GALACTANASE A"/>
    <property type="match status" value="1"/>
</dbReference>
<keyword evidence="2 4" id="KW-0378">Hydrolase</keyword>
<proteinExistence type="inferred from homology"/>
<evidence type="ECO:0000256" key="3">
    <source>
        <dbReference type="ARBA" id="ARBA00023295"/>
    </source>
</evidence>
<sequence length="376" mass="43021">MNHFIKGADISSLKEVETFGGKYFLDGKEKDLFDILKIKGMNLIRLRLWVDPYDENGQPYLGGTNDLATTIELAARAKQAGLDFMLNLHYSDFWADPKKQPKPKAWLNLTGQDLVEQVYRYTKETLKHFERLDLMPAYIQIGNETTNGMIFPDGKIAKYLFEDRKFEEIDHEVQKAAFDYLVELLSAGIKATREMRSKEELKIIIHLDFGGANDLYRGWFDQATERQLDYDIIGLSYYPYWHNSLADLSYNLKDIAKRYEKDVMVVETAYAFTDQQPEGEDSIFNAELSDIAGYPPTVEGQAAFLTDLIQTVKDVHGLGVVYWEPAWLPVKGTSWASRIGMEYANDIGEPGNHWANQAMFDFNGHALKSLDVFLAD</sequence>
<dbReference type="RefSeq" id="WP_344909545.1">
    <property type="nucleotide sequence ID" value="NZ_BAABDL010000014.1"/>
</dbReference>
<dbReference type="InterPro" id="IPR011683">
    <property type="entry name" value="Glyco_hydro_53"/>
</dbReference>
<organism evidence="5 6">
    <name type="scientific">Amphibacillus indicireducens</name>
    <dbReference type="NCBI Taxonomy" id="1076330"/>
    <lineage>
        <taxon>Bacteria</taxon>
        <taxon>Bacillati</taxon>
        <taxon>Bacillota</taxon>
        <taxon>Bacilli</taxon>
        <taxon>Bacillales</taxon>
        <taxon>Bacillaceae</taxon>
        <taxon>Amphibacillus</taxon>
    </lineage>
</organism>
<dbReference type="Pfam" id="PF07745">
    <property type="entry name" value="Glyco_hydro_53"/>
    <property type="match status" value="1"/>
</dbReference>
<reference evidence="6" key="1">
    <citation type="journal article" date="2019" name="Int. J. Syst. Evol. Microbiol.">
        <title>The Global Catalogue of Microorganisms (GCM) 10K type strain sequencing project: providing services to taxonomists for standard genome sequencing and annotation.</title>
        <authorList>
            <consortium name="The Broad Institute Genomics Platform"/>
            <consortium name="The Broad Institute Genome Sequencing Center for Infectious Disease"/>
            <person name="Wu L."/>
            <person name="Ma J."/>
        </authorList>
    </citation>
    <scope>NUCLEOTIDE SEQUENCE [LARGE SCALE GENOMIC DNA]</scope>
    <source>
        <strain evidence="6">JCM 17250</strain>
    </source>
</reference>
<dbReference type="Proteomes" id="UP001501734">
    <property type="component" value="Unassembled WGS sequence"/>
</dbReference>
<name>A0ABP7V4M4_9BACI</name>
<comment type="catalytic activity">
    <reaction evidence="4">
        <text>The enzyme specifically hydrolyzes (1-&gt;4)-beta-D-galactosidic linkages in type I arabinogalactans.</text>
        <dbReference type="EC" id="3.2.1.89"/>
    </reaction>
</comment>
<dbReference type="Gene3D" id="3.20.20.80">
    <property type="entry name" value="Glycosidases"/>
    <property type="match status" value="1"/>
</dbReference>
<dbReference type="EC" id="3.2.1.89" evidence="4"/>
<dbReference type="SUPFAM" id="SSF51445">
    <property type="entry name" value="(Trans)glycosidases"/>
    <property type="match status" value="1"/>
</dbReference>
<dbReference type="InterPro" id="IPR017853">
    <property type="entry name" value="GH"/>
</dbReference>